<dbReference type="SUPFAM" id="SSF89372">
    <property type="entry name" value="Fucose-specific lectin"/>
    <property type="match status" value="1"/>
</dbReference>
<feature type="domain" description="PLL-like beta propeller" evidence="4">
    <location>
        <begin position="367"/>
        <end position="534"/>
    </location>
</feature>
<dbReference type="GO" id="GO:0004197">
    <property type="term" value="F:cysteine-type endopeptidase activity"/>
    <property type="evidence" value="ECO:0007669"/>
    <property type="project" value="InterPro"/>
</dbReference>
<dbReference type="SUPFAM" id="SSF52129">
    <property type="entry name" value="Caspase-like"/>
    <property type="match status" value="1"/>
</dbReference>
<dbReference type="InterPro" id="IPR029030">
    <property type="entry name" value="Caspase-like_dom_sf"/>
</dbReference>
<evidence type="ECO:0000256" key="1">
    <source>
        <dbReference type="SAM" id="MobiDB-lite"/>
    </source>
</evidence>
<sequence length="675" mass="72225">MTELKSPGSRVVLVGTQACANDAAPPVPAVESTMEDLAHVLRNRCGVRSEQIIRILDSADPMRMGLAVAEAADQATDVLLVHYVGHGFVSADGELYLATRATDPNANRLEHSSVPFTTIRRSLLKSRARAIVVVLDCCFSGRAIGTLSSQDPIDLADVHGGYILTSAARDQVALAPPGAPHTAFTGELIRLLDRGDPTGPAQLSMRDVYRGLDRELHRRGLPRPRQRGSERIDDLVLAPNAAHTSAPALLPASPAERAVIRQRKRMFAVLAATAAVLVAAVATPALWSGDGPESQGRPDPPSASGLSLPVPTNPTGTEASASPEPPPSSPMPCVERADEAGCDFPAGSTARGADGSLVTVQRAGTDVHRYRQQANGSWAGPENIGGGVSEVPVIVPDANGRMVAFAVNKDGKLRYNLSAGGAVRAAKSAWRTMGKVDNVQGRPAAIQNSDGKLEVFFRGKANTLWHITQRNPGEDRWVGPEPMHGAGDEIPSIFGDPKVHIDQYGYLRVFALDLETKRLRTWAQHGSEKDQWGEHSDQPFGDKPLAAPPTVTLGGDGLLHLFALDELGVLWQVSEKSEAPNTWPGRWLPVPGFNGVYTGQPMSATNEAGEVFVFVRPKEPADRVAYASLDRAEPDGRNPLMLNRHMNVLWSVTPDRNDRLVVQGELNGEPVADSP</sequence>
<keyword evidence="6" id="KW-1185">Reference proteome</keyword>
<organism evidence="5 6">
    <name type="scientific">Saccharopolyspora gloriosae</name>
    <dbReference type="NCBI Taxonomy" id="455344"/>
    <lineage>
        <taxon>Bacteria</taxon>
        <taxon>Bacillati</taxon>
        <taxon>Actinomycetota</taxon>
        <taxon>Actinomycetes</taxon>
        <taxon>Pseudonocardiales</taxon>
        <taxon>Pseudonocardiaceae</taxon>
        <taxon>Saccharopolyspora</taxon>
    </lineage>
</organism>
<name>A0A840NLE0_9PSEU</name>
<keyword evidence="2" id="KW-0812">Transmembrane</keyword>
<reference evidence="5 6" key="1">
    <citation type="submission" date="2020-08" db="EMBL/GenBank/DDBJ databases">
        <title>Sequencing the genomes of 1000 actinobacteria strains.</title>
        <authorList>
            <person name="Klenk H.-P."/>
        </authorList>
    </citation>
    <scope>NUCLEOTIDE SEQUENCE [LARGE SCALE GENOMIC DNA]</scope>
    <source>
        <strain evidence="5 6">DSM 45582</strain>
    </source>
</reference>
<dbReference type="Gene3D" id="3.40.50.1460">
    <property type="match status" value="1"/>
</dbReference>
<evidence type="ECO:0000313" key="6">
    <source>
        <dbReference type="Proteomes" id="UP000580474"/>
    </source>
</evidence>
<feature type="region of interest" description="Disordered" evidence="1">
    <location>
        <begin position="288"/>
        <end position="356"/>
    </location>
</feature>
<comment type="caution">
    <text evidence="5">The sequence shown here is derived from an EMBL/GenBank/DDBJ whole genome shotgun (WGS) entry which is preliminary data.</text>
</comment>
<feature type="domain" description="Peptidase C14 caspase" evidence="3">
    <location>
        <begin position="35"/>
        <end position="216"/>
    </location>
</feature>
<keyword evidence="2" id="KW-1133">Transmembrane helix</keyword>
<dbReference type="EMBL" id="JACHIV010000001">
    <property type="protein sequence ID" value="MBB5069077.1"/>
    <property type="molecule type" value="Genomic_DNA"/>
</dbReference>
<dbReference type="AlphaFoldDB" id="A0A840NLE0"/>
<dbReference type="InterPro" id="IPR011600">
    <property type="entry name" value="Pept_C14_caspase"/>
</dbReference>
<dbReference type="NCBIfam" id="NF047832">
    <property type="entry name" value="caspase_w_EACC1"/>
    <property type="match status" value="1"/>
</dbReference>
<evidence type="ECO:0000313" key="5">
    <source>
        <dbReference type="EMBL" id="MBB5069077.1"/>
    </source>
</evidence>
<dbReference type="Proteomes" id="UP000580474">
    <property type="component" value="Unassembled WGS sequence"/>
</dbReference>
<proteinExistence type="predicted"/>
<gene>
    <name evidence="5" type="ORF">BJ969_002165</name>
</gene>
<evidence type="ECO:0000259" key="4">
    <source>
        <dbReference type="Pfam" id="PF26607"/>
    </source>
</evidence>
<feature type="transmembrane region" description="Helical" evidence="2">
    <location>
        <begin position="267"/>
        <end position="287"/>
    </location>
</feature>
<keyword evidence="2" id="KW-0472">Membrane</keyword>
<evidence type="ECO:0000259" key="3">
    <source>
        <dbReference type="Pfam" id="PF00656"/>
    </source>
</evidence>
<dbReference type="InterPro" id="IPR058502">
    <property type="entry name" value="PLL-like_beta-prop"/>
</dbReference>
<protein>
    <recommendedName>
        <fullName evidence="7">Caspase domain-containing protein</fullName>
    </recommendedName>
</protein>
<dbReference type="Pfam" id="PF00656">
    <property type="entry name" value="Peptidase_C14"/>
    <property type="match status" value="1"/>
</dbReference>
<dbReference type="Gene3D" id="2.120.10.70">
    <property type="entry name" value="Fucose-specific lectin"/>
    <property type="match status" value="1"/>
</dbReference>
<accession>A0A840NLE0</accession>
<dbReference type="RefSeq" id="WP_184478815.1">
    <property type="nucleotide sequence ID" value="NZ_JACHIV010000001.1"/>
</dbReference>
<evidence type="ECO:0008006" key="7">
    <source>
        <dbReference type="Google" id="ProtNLM"/>
    </source>
</evidence>
<evidence type="ECO:0000256" key="2">
    <source>
        <dbReference type="SAM" id="Phobius"/>
    </source>
</evidence>
<dbReference type="Pfam" id="PF26607">
    <property type="entry name" value="DUF8189"/>
    <property type="match status" value="1"/>
</dbReference>
<dbReference type="GO" id="GO:0006508">
    <property type="term" value="P:proteolysis"/>
    <property type="evidence" value="ECO:0007669"/>
    <property type="project" value="InterPro"/>
</dbReference>